<evidence type="ECO:0000256" key="9">
    <source>
        <dbReference type="ARBA" id="ARBA00023765"/>
    </source>
</evidence>
<protein>
    <recommendedName>
        <fullName evidence="14">Heparanase-like protein 1</fullName>
    </recommendedName>
</protein>
<accession>A0A2I0IUT4</accession>
<keyword evidence="6" id="KW-0472">Membrane</keyword>
<proteinExistence type="inferred from homology"/>
<dbReference type="EMBL" id="PGOL01002464">
    <property type="protein sequence ID" value="PKI47765.1"/>
    <property type="molecule type" value="Genomic_DNA"/>
</dbReference>
<evidence type="ECO:0000313" key="13">
    <source>
        <dbReference type="Proteomes" id="UP000233551"/>
    </source>
</evidence>
<name>A0A2I0IUT4_PUNGR</name>
<evidence type="ECO:0000256" key="6">
    <source>
        <dbReference type="ARBA" id="ARBA00023136"/>
    </source>
</evidence>
<dbReference type="InterPro" id="IPR005199">
    <property type="entry name" value="Glyco_hydro_79"/>
</dbReference>
<dbReference type="Pfam" id="PF03662">
    <property type="entry name" value="Glyco_hydro_79n"/>
    <property type="match status" value="1"/>
</dbReference>
<dbReference type="PANTHER" id="PTHR14363">
    <property type="entry name" value="HEPARANASE-RELATED"/>
    <property type="match status" value="1"/>
</dbReference>
<dbReference type="InterPro" id="IPR017853">
    <property type="entry name" value="GH"/>
</dbReference>
<evidence type="ECO:0008006" key="14">
    <source>
        <dbReference type="Google" id="ProtNLM"/>
    </source>
</evidence>
<dbReference type="PANTHER" id="PTHR14363:SF21">
    <property type="entry name" value="HEPARANASE-LIKE PROTEIN 1"/>
    <property type="match status" value="1"/>
</dbReference>
<keyword evidence="5" id="KW-0378">Hydrolase</keyword>
<reference evidence="12 13" key="1">
    <citation type="submission" date="2017-11" db="EMBL/GenBank/DDBJ databases">
        <title>De-novo sequencing of pomegranate (Punica granatum L.) genome.</title>
        <authorList>
            <person name="Akparov Z."/>
            <person name="Amiraslanov A."/>
            <person name="Hajiyeva S."/>
            <person name="Abbasov M."/>
            <person name="Kaur K."/>
            <person name="Hamwieh A."/>
            <person name="Solovyev V."/>
            <person name="Salamov A."/>
            <person name="Braich B."/>
            <person name="Kosarev P."/>
            <person name="Mahmoud A."/>
            <person name="Hajiyev E."/>
            <person name="Babayeva S."/>
            <person name="Izzatullayeva V."/>
            <person name="Mammadov A."/>
            <person name="Mammadov A."/>
            <person name="Sharifova S."/>
            <person name="Ojaghi J."/>
            <person name="Eynullazada K."/>
            <person name="Bayramov B."/>
            <person name="Abdulazimova A."/>
            <person name="Shahmuradov I."/>
        </authorList>
    </citation>
    <scope>NUCLEOTIDE SEQUENCE [LARGE SCALE GENOMIC DNA]</scope>
    <source>
        <strain evidence="13">cv. AG2017</strain>
        <tissue evidence="12">Leaf</tissue>
    </source>
</reference>
<dbReference type="GO" id="GO:0005576">
    <property type="term" value="C:extracellular region"/>
    <property type="evidence" value="ECO:0007669"/>
    <property type="project" value="UniProtKB-SubCell"/>
</dbReference>
<evidence type="ECO:0000313" key="12">
    <source>
        <dbReference type="EMBL" id="PKI47765.1"/>
    </source>
</evidence>
<feature type="signal peptide" evidence="11">
    <location>
        <begin position="1"/>
        <end position="21"/>
    </location>
</feature>
<evidence type="ECO:0000256" key="1">
    <source>
        <dbReference type="ARBA" id="ARBA00004613"/>
    </source>
</evidence>
<sequence length="421" mass="47072">MGFFHLSLFVILGTFPAALLAQGVMYSSIAVNVTETIAETDENFVCATIDWWPHDKCNYNRCPWGYSSAINLNLSNPFLGRAIQAFKNLRIRIGGSLQDQVVYDVGKLKVPCHPFQKINNGLFGYSKGCLHMKRWDELNCLFRNNRVVVTFGLNALFGRHRIRQDAWGGDWDSSNARDFIRYTISKGYPVDSWEFGNELSGSGIGASVAAEQYGKDLIALRKVIDELYENSHVKPLLIAPGGFFDEGWYTKLLQVSGPGVINVMTHHIYNLGAGIDPNLVSKILSPLYLSEISKTFSDLQETIRKHGPWSSAWVGESGGAYNSGGRHVSNTFVNSFWYLDQLGMASKHNTKVYCRQSLIGGNYGLLNWSTSLPNPDYYSALLWHRLMGKGVLTVESNAPSHLRSYAHCSKGRVSRLDFLLC</sequence>
<evidence type="ECO:0000256" key="3">
    <source>
        <dbReference type="ARBA" id="ARBA00022525"/>
    </source>
</evidence>
<keyword evidence="13" id="KW-1185">Reference proteome</keyword>
<comment type="similarity">
    <text evidence="2">Belongs to the glycosyl hydrolase 79 family.</text>
</comment>
<dbReference type="FunFam" id="3.20.20.80:FF:000023">
    <property type="entry name" value="heparanase-like protein 3"/>
    <property type="match status" value="1"/>
</dbReference>
<dbReference type="STRING" id="22663.A0A2I0IUT4"/>
<comment type="caution">
    <text evidence="12">The sequence shown here is derived from an EMBL/GenBank/DDBJ whole genome shotgun (WGS) entry which is preliminary data.</text>
</comment>
<organism evidence="12 13">
    <name type="scientific">Punica granatum</name>
    <name type="common">Pomegranate</name>
    <dbReference type="NCBI Taxonomy" id="22663"/>
    <lineage>
        <taxon>Eukaryota</taxon>
        <taxon>Viridiplantae</taxon>
        <taxon>Streptophyta</taxon>
        <taxon>Embryophyta</taxon>
        <taxon>Tracheophyta</taxon>
        <taxon>Spermatophyta</taxon>
        <taxon>Magnoliopsida</taxon>
        <taxon>eudicotyledons</taxon>
        <taxon>Gunneridae</taxon>
        <taxon>Pentapetalae</taxon>
        <taxon>rosids</taxon>
        <taxon>malvids</taxon>
        <taxon>Myrtales</taxon>
        <taxon>Lythraceae</taxon>
        <taxon>Punica</taxon>
    </lineage>
</organism>
<keyword evidence="7" id="KW-0325">Glycoprotein</keyword>
<evidence type="ECO:0000256" key="10">
    <source>
        <dbReference type="ARBA" id="ARBA00055929"/>
    </source>
</evidence>
<dbReference type="SUPFAM" id="SSF51445">
    <property type="entry name" value="(Trans)glycosidases"/>
    <property type="match status" value="1"/>
</dbReference>
<feature type="chain" id="PRO_5014141642" description="Heparanase-like protein 1" evidence="11">
    <location>
        <begin position="22"/>
        <end position="421"/>
    </location>
</feature>
<dbReference type="Proteomes" id="UP000233551">
    <property type="component" value="Unassembled WGS sequence"/>
</dbReference>
<keyword evidence="4 11" id="KW-0732">Signal</keyword>
<dbReference type="AlphaFoldDB" id="A0A2I0IUT4"/>
<gene>
    <name evidence="12" type="ORF">CRG98_031898</name>
</gene>
<dbReference type="GO" id="GO:0009505">
    <property type="term" value="C:plant-type cell wall"/>
    <property type="evidence" value="ECO:0007669"/>
    <property type="project" value="TreeGrafter"/>
</dbReference>
<evidence type="ECO:0000256" key="8">
    <source>
        <dbReference type="ARBA" id="ARBA00023228"/>
    </source>
</evidence>
<evidence type="ECO:0000256" key="5">
    <source>
        <dbReference type="ARBA" id="ARBA00022801"/>
    </source>
</evidence>
<keyword evidence="8" id="KW-0458">Lysosome</keyword>
<evidence type="ECO:0000256" key="2">
    <source>
        <dbReference type="ARBA" id="ARBA00009800"/>
    </source>
</evidence>
<dbReference type="GO" id="GO:0005765">
    <property type="term" value="C:lysosomal membrane"/>
    <property type="evidence" value="ECO:0007669"/>
    <property type="project" value="UniProtKB-SubCell"/>
</dbReference>
<dbReference type="GO" id="GO:0004566">
    <property type="term" value="F:beta-glucuronidase activity"/>
    <property type="evidence" value="ECO:0007669"/>
    <property type="project" value="TreeGrafter"/>
</dbReference>
<evidence type="ECO:0000256" key="4">
    <source>
        <dbReference type="ARBA" id="ARBA00022729"/>
    </source>
</evidence>
<comment type="function">
    <text evidence="10">Endoglycosidase which is a cell surface and extracellular matrix-degrading enzyme. Cleaves heparan sulfate proteoglycans (HSPGs) into heparan sulfate side chains and core proteoglycans.</text>
</comment>
<comment type="subcellular location">
    <subcellularLocation>
        <location evidence="9">Lysosome membrane</location>
        <topology evidence="9">Peripheral membrane protein</topology>
    </subcellularLocation>
    <subcellularLocation>
        <location evidence="1">Secreted</location>
    </subcellularLocation>
</comment>
<dbReference type="Gene3D" id="3.20.20.80">
    <property type="entry name" value="Glycosidases"/>
    <property type="match status" value="1"/>
</dbReference>
<evidence type="ECO:0000256" key="7">
    <source>
        <dbReference type="ARBA" id="ARBA00023180"/>
    </source>
</evidence>
<evidence type="ECO:0000256" key="11">
    <source>
        <dbReference type="SAM" id="SignalP"/>
    </source>
</evidence>
<keyword evidence="3" id="KW-0964">Secreted</keyword>